<keyword evidence="3" id="KW-1185">Reference proteome</keyword>
<accession>A0A292Q139</accession>
<reference evidence="2" key="1">
    <citation type="submission" date="2015-10" db="EMBL/GenBank/DDBJ databases">
        <authorList>
            <person name="Regsiter A."/>
            <person name="william w."/>
        </authorList>
    </citation>
    <scope>NUCLEOTIDE SEQUENCE</scope>
    <source>
        <strain evidence="2">Montdore</strain>
    </source>
</reference>
<feature type="region of interest" description="Disordered" evidence="1">
    <location>
        <begin position="117"/>
        <end position="145"/>
    </location>
</feature>
<dbReference type="AlphaFoldDB" id="A0A292Q139"/>
<sequence length="242" mass="28037">MERKSPGSTRKARIPKHITKISMTSDKYYELKVYIKSIVVPGTPAFEFRRLGNGTNKKSYYIWLHKTLEQIGPSFFPSGKRGLVWPEDYDQIYKAVHQVVRVLSIGIRKNYYRRNPRAVQKGSSDDEMEVVQDEEPHGGAAGDTDTEEDFAALDEDVRYAQWEEEEERMREILEAADRDNQDDDTVEEGMDAEPIELEDLLGLMRPEVFAHFPNFDDEYFDWDEILDPSSPEPIARLLLLLS</sequence>
<evidence type="ECO:0000313" key="3">
    <source>
        <dbReference type="Proteomes" id="UP001412239"/>
    </source>
</evidence>
<dbReference type="EMBL" id="LN890987">
    <property type="protein sequence ID" value="CUS12675.1"/>
    <property type="molecule type" value="Genomic_DNA"/>
</dbReference>
<dbReference type="Proteomes" id="UP001412239">
    <property type="component" value="Unassembled WGS sequence"/>
</dbReference>
<protein>
    <submittedName>
        <fullName evidence="2">Uncharacterized protein</fullName>
    </submittedName>
</protein>
<evidence type="ECO:0000256" key="1">
    <source>
        <dbReference type="SAM" id="MobiDB-lite"/>
    </source>
</evidence>
<evidence type="ECO:0000313" key="2">
    <source>
        <dbReference type="EMBL" id="CUS12675.1"/>
    </source>
</evidence>
<proteinExistence type="predicted"/>
<organism evidence="2 3">
    <name type="scientific">Tuber aestivum</name>
    <name type="common">summer truffle</name>
    <dbReference type="NCBI Taxonomy" id="59557"/>
    <lineage>
        <taxon>Eukaryota</taxon>
        <taxon>Fungi</taxon>
        <taxon>Dikarya</taxon>
        <taxon>Ascomycota</taxon>
        <taxon>Pezizomycotina</taxon>
        <taxon>Pezizomycetes</taxon>
        <taxon>Pezizales</taxon>
        <taxon>Tuberaceae</taxon>
        <taxon>Tuber</taxon>
    </lineage>
</organism>
<gene>
    <name evidence="2" type="ORF">GSTUAT00003287001</name>
</gene>
<name>A0A292Q139_9PEZI</name>